<organism evidence="1 2">
    <name type="scientific">Metarhizobium album</name>
    <dbReference type="NCBI Taxonomy" id="2182425"/>
    <lineage>
        <taxon>Bacteria</taxon>
        <taxon>Pseudomonadati</taxon>
        <taxon>Pseudomonadota</taxon>
        <taxon>Alphaproteobacteria</taxon>
        <taxon>Hyphomicrobiales</taxon>
        <taxon>Rhizobiaceae</taxon>
        <taxon>Metarhizobium</taxon>
    </lineage>
</organism>
<evidence type="ECO:0000313" key="2">
    <source>
        <dbReference type="Proteomes" id="UP000245252"/>
    </source>
</evidence>
<protein>
    <submittedName>
        <fullName evidence="1">Uncharacterized protein</fullName>
    </submittedName>
</protein>
<reference evidence="1 2" key="1">
    <citation type="submission" date="2018-05" db="EMBL/GenBank/DDBJ databases">
        <title>The draft genome of strain NS-104.</title>
        <authorList>
            <person name="Hang P."/>
            <person name="Jiang J."/>
        </authorList>
    </citation>
    <scope>NUCLEOTIDE SEQUENCE [LARGE SCALE GENOMIC DNA]</scope>
    <source>
        <strain evidence="1 2">NS-104</strain>
    </source>
</reference>
<dbReference type="Proteomes" id="UP000245252">
    <property type="component" value="Unassembled WGS sequence"/>
</dbReference>
<dbReference type="AlphaFoldDB" id="A0A2U2DWF2"/>
<name>A0A2U2DWF2_9HYPH</name>
<proteinExistence type="predicted"/>
<evidence type="ECO:0000313" key="1">
    <source>
        <dbReference type="EMBL" id="PWE57655.1"/>
    </source>
</evidence>
<accession>A0A2U2DWF2</accession>
<keyword evidence="2" id="KW-1185">Reference proteome</keyword>
<sequence>MKLVATKSMTYATRRLMAGDSFETQRDRDARILIAIRKARPAGEEEVIAESEPAIGAGNHDLDSARAAYEAALGKKPFHAWDAATLREKIAASQQGA</sequence>
<comment type="caution">
    <text evidence="1">The sequence shown here is derived from an EMBL/GenBank/DDBJ whole genome shotgun (WGS) entry which is preliminary data.</text>
</comment>
<gene>
    <name evidence="1" type="ORF">DEM27_00120</name>
</gene>
<dbReference type="EMBL" id="QFBC01000001">
    <property type="protein sequence ID" value="PWE57655.1"/>
    <property type="molecule type" value="Genomic_DNA"/>
</dbReference>